<evidence type="ECO:0000313" key="8">
    <source>
        <dbReference type="EMBL" id="MFD2093603.1"/>
    </source>
</evidence>
<dbReference type="EMBL" id="JBHUHP010000023">
    <property type="protein sequence ID" value="MFD2093603.1"/>
    <property type="molecule type" value="Genomic_DNA"/>
</dbReference>
<keyword evidence="5 7" id="KW-1133">Transmembrane helix</keyword>
<evidence type="ECO:0000256" key="3">
    <source>
        <dbReference type="ARBA" id="ARBA00022475"/>
    </source>
</evidence>
<evidence type="ECO:0000256" key="4">
    <source>
        <dbReference type="ARBA" id="ARBA00022692"/>
    </source>
</evidence>
<evidence type="ECO:0000256" key="7">
    <source>
        <dbReference type="SAM" id="Phobius"/>
    </source>
</evidence>
<proteinExistence type="inferred from homology"/>
<comment type="subcellular location">
    <subcellularLocation>
        <location evidence="1">Cell membrane</location>
        <topology evidence="1">Multi-pass membrane protein</topology>
    </subcellularLocation>
</comment>
<protein>
    <submittedName>
        <fullName evidence="8">GlsB/YeaQ/YmgE family stress response membrane protein</fullName>
    </submittedName>
</protein>
<evidence type="ECO:0000256" key="2">
    <source>
        <dbReference type="ARBA" id="ARBA00011006"/>
    </source>
</evidence>
<keyword evidence="9" id="KW-1185">Reference proteome</keyword>
<name>A0ABW4XF93_9ACTN</name>
<feature type="transmembrane region" description="Helical" evidence="7">
    <location>
        <begin position="65"/>
        <end position="84"/>
    </location>
</feature>
<keyword evidence="3" id="KW-1003">Cell membrane</keyword>
<feature type="transmembrane region" description="Helical" evidence="7">
    <location>
        <begin position="6"/>
        <end position="24"/>
    </location>
</feature>
<evidence type="ECO:0000256" key="6">
    <source>
        <dbReference type="ARBA" id="ARBA00023136"/>
    </source>
</evidence>
<feature type="transmembrane region" description="Helical" evidence="7">
    <location>
        <begin position="31"/>
        <end position="53"/>
    </location>
</feature>
<dbReference type="Proteomes" id="UP001597402">
    <property type="component" value="Unassembled WGS sequence"/>
</dbReference>
<accession>A0ABW4XF93</accession>
<dbReference type="InterPro" id="IPR007341">
    <property type="entry name" value="Transgly_assoc"/>
</dbReference>
<evidence type="ECO:0000256" key="5">
    <source>
        <dbReference type="ARBA" id="ARBA00022989"/>
    </source>
</evidence>
<keyword evidence="6 7" id="KW-0472">Membrane</keyword>
<reference evidence="9" key="1">
    <citation type="journal article" date="2019" name="Int. J. Syst. Evol. Microbiol.">
        <title>The Global Catalogue of Microorganisms (GCM) 10K type strain sequencing project: providing services to taxonomists for standard genome sequencing and annotation.</title>
        <authorList>
            <consortium name="The Broad Institute Genomics Platform"/>
            <consortium name="The Broad Institute Genome Sequencing Center for Infectious Disease"/>
            <person name="Wu L."/>
            <person name="Ma J."/>
        </authorList>
    </citation>
    <scope>NUCLEOTIDE SEQUENCE [LARGE SCALE GENOMIC DNA]</scope>
    <source>
        <strain evidence="9">JCM 3338</strain>
    </source>
</reference>
<keyword evidence="4 7" id="KW-0812">Transmembrane</keyword>
<evidence type="ECO:0000313" key="9">
    <source>
        <dbReference type="Proteomes" id="UP001597402"/>
    </source>
</evidence>
<evidence type="ECO:0000256" key="1">
    <source>
        <dbReference type="ARBA" id="ARBA00004651"/>
    </source>
</evidence>
<dbReference type="Pfam" id="PF04226">
    <property type="entry name" value="Transgly_assoc"/>
    <property type="match status" value="1"/>
</dbReference>
<dbReference type="PANTHER" id="PTHR33884">
    <property type="entry name" value="UPF0410 PROTEIN YMGE"/>
    <property type="match status" value="1"/>
</dbReference>
<organism evidence="8 9">
    <name type="scientific">Blastococcus deserti</name>
    <dbReference type="NCBI Taxonomy" id="2259033"/>
    <lineage>
        <taxon>Bacteria</taxon>
        <taxon>Bacillati</taxon>
        <taxon>Actinomycetota</taxon>
        <taxon>Actinomycetes</taxon>
        <taxon>Geodermatophilales</taxon>
        <taxon>Geodermatophilaceae</taxon>
        <taxon>Blastococcus</taxon>
    </lineage>
</organism>
<dbReference type="RefSeq" id="WP_376879373.1">
    <property type="nucleotide sequence ID" value="NZ_JBHUHP010000023.1"/>
</dbReference>
<comment type="caution">
    <text evidence="8">The sequence shown here is derived from an EMBL/GenBank/DDBJ whole genome shotgun (WGS) entry which is preliminary data.</text>
</comment>
<sequence length="92" mass="9197">MSVGAVVLALVVGLVAGLIARAVVPGKQDLGILATIALGLVGSVVGNLVAGLVSRGEPELDLGGWWASILGAIVVLAVYVSVAGRGRRSVRR</sequence>
<dbReference type="PANTHER" id="PTHR33884:SF3">
    <property type="entry name" value="UPF0410 PROTEIN YMGE"/>
    <property type="match status" value="1"/>
</dbReference>
<comment type="similarity">
    <text evidence="2">Belongs to the UPF0410 family.</text>
</comment>
<gene>
    <name evidence="8" type="ORF">ACFSHS_18740</name>
</gene>